<evidence type="ECO:0000313" key="5">
    <source>
        <dbReference type="Proteomes" id="UP000220158"/>
    </source>
</evidence>
<feature type="coiled-coil region" evidence="1">
    <location>
        <begin position="1149"/>
        <end position="1308"/>
    </location>
</feature>
<accession>A0A1J1H7K7</accession>
<evidence type="ECO:0000313" key="4">
    <source>
        <dbReference type="EMBL" id="CRG99573.1"/>
    </source>
</evidence>
<feature type="coiled-coil region" evidence="1">
    <location>
        <begin position="221"/>
        <end position="267"/>
    </location>
</feature>
<feature type="coiled-coil region" evidence="1">
    <location>
        <begin position="1049"/>
        <end position="1120"/>
    </location>
</feature>
<feature type="coiled-coil region" evidence="1">
    <location>
        <begin position="2275"/>
        <end position="2345"/>
    </location>
</feature>
<evidence type="ECO:0000256" key="1">
    <source>
        <dbReference type="SAM" id="Coils"/>
    </source>
</evidence>
<keyword evidence="2" id="KW-0472">Membrane</keyword>
<reference evidence="4 5" key="1">
    <citation type="submission" date="2015-04" db="EMBL/GenBank/DDBJ databases">
        <authorList>
            <consortium name="Pathogen Informatics"/>
        </authorList>
    </citation>
    <scope>NUCLEOTIDE SEQUENCE [LARGE SCALE GENOMIC DNA]</scope>
    <source>
        <strain evidence="4 5">SGS1</strain>
    </source>
</reference>
<keyword evidence="2" id="KW-0812">Transmembrane</keyword>
<keyword evidence="3" id="KW-0732">Signal</keyword>
<dbReference type="OMA" id="YQRDMRC"/>
<dbReference type="Proteomes" id="UP000220158">
    <property type="component" value="Chromosome 7"/>
</dbReference>
<feature type="coiled-coil region" evidence="1">
    <location>
        <begin position="1356"/>
        <end position="1423"/>
    </location>
</feature>
<dbReference type="RefSeq" id="XP_028532578.1">
    <property type="nucleotide sequence ID" value="XM_028676050.1"/>
</dbReference>
<keyword evidence="2" id="KW-1133">Transmembrane helix</keyword>
<feature type="chain" id="PRO_5013266797" evidence="3">
    <location>
        <begin position="22"/>
        <end position="2675"/>
    </location>
</feature>
<dbReference type="OrthoDB" id="386780at2759"/>
<feature type="coiled-coil region" evidence="1">
    <location>
        <begin position="945"/>
        <end position="1011"/>
    </location>
</feature>
<dbReference type="GeneID" id="39735675"/>
<keyword evidence="1" id="KW-0175">Coiled coil</keyword>
<feature type="coiled-coil region" evidence="1">
    <location>
        <begin position="2214"/>
        <end position="2245"/>
    </location>
</feature>
<feature type="coiled-coil region" evidence="1">
    <location>
        <begin position="2496"/>
        <end position="2544"/>
    </location>
</feature>
<organism evidence="4 5">
    <name type="scientific">Plasmodium relictum</name>
    <dbReference type="NCBI Taxonomy" id="85471"/>
    <lineage>
        <taxon>Eukaryota</taxon>
        <taxon>Sar</taxon>
        <taxon>Alveolata</taxon>
        <taxon>Apicomplexa</taxon>
        <taxon>Aconoidasida</taxon>
        <taxon>Haemosporida</taxon>
        <taxon>Plasmodiidae</taxon>
        <taxon>Plasmodium</taxon>
        <taxon>Plasmodium (Haemamoeba)</taxon>
    </lineage>
</organism>
<feature type="coiled-coil region" evidence="1">
    <location>
        <begin position="619"/>
        <end position="691"/>
    </location>
</feature>
<feature type="coiled-coil region" evidence="1">
    <location>
        <begin position="1780"/>
        <end position="1850"/>
    </location>
</feature>
<name>A0A1J1H7K7_PLARL</name>
<protein>
    <submittedName>
        <fullName evidence="4">Reticulocyte binding protein, putative</fullName>
    </submittedName>
</protein>
<feature type="transmembrane region" description="Helical" evidence="2">
    <location>
        <begin position="2614"/>
        <end position="2634"/>
    </location>
</feature>
<proteinExistence type="predicted"/>
<sequence>MGKGHFLLIYLYLYYLYVGLSKEENVRAKSIKFRADVGELSSNPFLESSIEKKKDFIKIPEDSIFPNEHEHNKKNINLEQDKWSLHYSRGLAFPHLGNSDIYIKRLHPILLKKNKLSLFKTPNMEKKNKELIVPENSFIQEMNLGTNNGEISDNYSELIKKIKTNITLMEKIKQNVGDYRQYKMTIVPPTKNLSKHRYIIKKLEELQKYITENIEYYQFAKDEVEKKMDDIKSKNGKEQDRPIIEELMDFRRMINDYNREIDNTVNEYTKKSKSIYSNLDYRINGVMFESFPSDCVNYIEGTVNNVFAYDIKHETYLKNFNDFIIFSNIVIRSKEKQLNQNETLKLLNNIKNGLFINKGFFIRNGEYIKNNRDSLKNGVKINPKVNPKNIDETNSLLNFIATCEIRIAYDKNLHYIEHFDTKKAEFYDILRNSEKDLNDKLIALVYPKDLLSEGSKIKSDSQSLLDRVNGIINESSRTIQYISNNYHGSIFSSIKNEITQKYAKMVSHNDNMKQISANINKIYINIDTRRYLIERAKDKKLFLSKESSDSEILNFFYTRENYESNIKTIYDSFNQINHDYNKLMELKGQVEALKANILEKNIGLQLLKQKEDESKKKVINLIKNQIEQIKSKIDDLNKVKKLKGADNEDLKAIEVLIRGASCDMKEYTKRKDDIEKQINTLTNNLAVAADSDTTNRISQFIVEKNELHYDEYGLNELDAIFDEAKQNFYKMENIIVNTRKAQVDMRFAVNKIKKLRNDVKMKLIEDLHNKMKISFENFKIIKNRVSSKIANYKTKEVTFKNYESNILKIKNEFLNKHIEEDKDNLSRGNIIEEVSNFIKNHSIYKDEITKQINNEKGIIKTIKDQLKLYNEVETFFIEFNNNKTVKDFKTLKNSINEENIDNKLLEHQENFKNATDLIDNSTNMIKLLNEKIEIFKAFNSIINGSNKNNKSIEALKKDINSLKEKINAKNSKINEDALINEEEKNNTLSKLKEKIDKIDNIIKEADDLNKKSSALLESSENLKKTVDNIQKENEINIHSQDELKKKSEMTDITNKINDLKSKSVELEKDIESIIQNHNASVAKSFYDRVLKLEHDINNEVREILNNLEATKQNFENFSSENDMKKIKNDDIKKQQNTIIQDIKNNIKPINSYEEKIRNIKEKLKIQTDKVNGENKNIENLNIPESNMKNINEEMIKILEELNLVKKESEHLIEDLNMKKLKYDKTFINDFAQQINDEKKKAEKDMTLIEELKVKVEKLKEKLQIKESNIESFNCEEHVNNAKKNKDQIIEIEVEANKLKEEAHNNSKKEYEIDSIKKKIEKHIVDSIKHRNLIRDSLNEMKNIEKSLVSKNFKEITDDIKNNFQKAKEENEKEKNELKKSEKTKSVILDSFQKAEKLKDSLKINLEENDIDKNIAEVKKLKDNILNNVKNMDNFLTEVEKCKGKISVHHHNIIREKDKLTYLKSHDQDTKKEITDKALKEIENYIIESTNYTNEAEKHSKEVDKNYKLASEYAAKVSDILAESLILAEKIKSEKKKNDSKKKYNVIKDNYSNIKKSLEKSKNKLIELEKRANLLKKEDEEKNEKSNNAFIEIESIKKDASIATSDIEIIEKSTEEIFNNVENAINLISAEPKNDEGNNSDKLKIEQDYLKSILDALEKEENSKTLLNNEEIKLKQIENKVNDMEKKLGKHMKTYEEGILEEIKKKSDIEMESIEAIENSINSMIDISVEFFSKHSKKKDEITPLLEVARKKMNELYNTSIGSHKQIENLARDVLDPSISYEKAKEKKDEGKIEKEKLKEQKEMMLKLLNYINSIKKEEGLKMISLMKENINNLNKEAKEKNSIVNKYLEEIKKSLENIKNSDNVTVALNELDQIKNTVNKINKIKIKYPYKNEAGLIHDDIIEVGKFIDINEELKNETINDVKKVIHKIGETLNDINSQENEGRNIINEAENIIKQIKLRIELKETIHESKNRINDVLNKMKSVHEKYVKIKELNTYDEEYDQIFRDNAKYKDLKEIISSCHNKSNEIESELKVDIDEVDSDKFKNSLNDLESTVENSKKNASATSILEKSKKDIEQIKKKLNNKYNNALKKNASVDELSEQSKNSKFALLDLIVAHINIEISKDKLSIERKKEYINSYLKYIQNSHELMTNDVNTSNEYSTESPISKYDSVHLKDANKYFEDFKKKEQDTLETIGKINNVFPLISETKSDADVNEAFQTLKELHKKLKKEKRDLNNIYKNINDSKLIEMEENAKKYFDIAKAYESFPDIQEKKLLDNKDELKKIEDYMKEKEQESQSIESSYTEESLKKANEIYEKAKLELVKIKKLEDDNNNENKEMKKYEQHISYLIKRTKTLLDDTEYYQYENNYELSDEENKKINDESNESIKRTHEKTNESKHIFENILRKIEKNKEILSEKNDTILNIYDIIKKLEKTEKYIKKGLDAKEIENNIENRLKKIIRVTNESINNNIYNEKMRTITEKVKVRKEGMEKFKNSNEVNKEINNIQNDNSYLKEQKYKIQNILEIVKNEKEEMDKEFNNMSEGDNFMAYSNSQEHIYKGEGLIKKIVGEIDRIENLIKENENIVKEFEDHNKESDGGNNKSGRRKFDYSKIKLAGGILGGLLVCSGVIFIAFYKNKHMDTAPVNEEFNEFDNDNEIFDLDIKDVAIDVNFVEND</sequence>
<dbReference type="VEuPathDB" id="PlasmoDB:PRELSG_0733800"/>
<feature type="coiled-coil region" evidence="1">
    <location>
        <begin position="2041"/>
        <end position="2099"/>
    </location>
</feature>
<dbReference type="EMBL" id="LN835302">
    <property type="protein sequence ID" value="CRG99573.1"/>
    <property type="molecule type" value="Genomic_DNA"/>
</dbReference>
<feature type="coiled-coil region" evidence="1">
    <location>
        <begin position="1649"/>
        <end position="1693"/>
    </location>
</feature>
<feature type="coiled-coil region" evidence="1">
    <location>
        <begin position="1947"/>
        <end position="1980"/>
    </location>
</feature>
<gene>
    <name evidence="4" type="ORF">PRELSG_0733800</name>
</gene>
<keyword evidence="5" id="KW-1185">Reference proteome</keyword>
<feature type="coiled-coil region" evidence="1">
    <location>
        <begin position="1550"/>
        <end position="1584"/>
    </location>
</feature>
<dbReference type="KEGG" id="prel:PRELSG_0733800"/>
<evidence type="ECO:0000256" key="3">
    <source>
        <dbReference type="SAM" id="SignalP"/>
    </source>
</evidence>
<evidence type="ECO:0000256" key="2">
    <source>
        <dbReference type="SAM" id="Phobius"/>
    </source>
</evidence>
<feature type="signal peptide" evidence="3">
    <location>
        <begin position="1"/>
        <end position="21"/>
    </location>
</feature>